<evidence type="ECO:0000313" key="3">
    <source>
        <dbReference type="Proteomes" id="UP000298030"/>
    </source>
</evidence>
<keyword evidence="1" id="KW-0732">Signal</keyword>
<dbReference type="OrthoDB" id="3046117at2759"/>
<feature type="chain" id="PRO_5021424356" description="CBM1 domain-containing protein" evidence="1">
    <location>
        <begin position="19"/>
        <end position="62"/>
    </location>
</feature>
<name>A0A4Y7TLC1_COPMI</name>
<evidence type="ECO:0008006" key="4">
    <source>
        <dbReference type="Google" id="ProtNLM"/>
    </source>
</evidence>
<sequence>MLTARLLLAFLGIGGVVVLPASVPPQFQCNRNCYPLNFEPSCNEISHPVFEEMCWRCCLNDP</sequence>
<keyword evidence="3" id="KW-1185">Reference proteome</keyword>
<dbReference type="EMBL" id="QPFP01000010">
    <property type="protein sequence ID" value="TEB34309.1"/>
    <property type="molecule type" value="Genomic_DNA"/>
</dbReference>
<evidence type="ECO:0000256" key="1">
    <source>
        <dbReference type="SAM" id="SignalP"/>
    </source>
</evidence>
<reference evidence="2 3" key="1">
    <citation type="journal article" date="2019" name="Nat. Ecol. Evol.">
        <title>Megaphylogeny resolves global patterns of mushroom evolution.</title>
        <authorList>
            <person name="Varga T."/>
            <person name="Krizsan K."/>
            <person name="Foldi C."/>
            <person name="Dima B."/>
            <person name="Sanchez-Garcia M."/>
            <person name="Sanchez-Ramirez S."/>
            <person name="Szollosi G.J."/>
            <person name="Szarkandi J.G."/>
            <person name="Papp V."/>
            <person name="Albert L."/>
            <person name="Andreopoulos W."/>
            <person name="Angelini C."/>
            <person name="Antonin V."/>
            <person name="Barry K.W."/>
            <person name="Bougher N.L."/>
            <person name="Buchanan P."/>
            <person name="Buyck B."/>
            <person name="Bense V."/>
            <person name="Catcheside P."/>
            <person name="Chovatia M."/>
            <person name="Cooper J."/>
            <person name="Damon W."/>
            <person name="Desjardin D."/>
            <person name="Finy P."/>
            <person name="Geml J."/>
            <person name="Haridas S."/>
            <person name="Hughes K."/>
            <person name="Justo A."/>
            <person name="Karasinski D."/>
            <person name="Kautmanova I."/>
            <person name="Kiss B."/>
            <person name="Kocsube S."/>
            <person name="Kotiranta H."/>
            <person name="LaButti K.M."/>
            <person name="Lechner B.E."/>
            <person name="Liimatainen K."/>
            <person name="Lipzen A."/>
            <person name="Lukacs Z."/>
            <person name="Mihaltcheva S."/>
            <person name="Morgado L.N."/>
            <person name="Niskanen T."/>
            <person name="Noordeloos M.E."/>
            <person name="Ohm R.A."/>
            <person name="Ortiz-Santana B."/>
            <person name="Ovrebo C."/>
            <person name="Racz N."/>
            <person name="Riley R."/>
            <person name="Savchenko A."/>
            <person name="Shiryaev A."/>
            <person name="Soop K."/>
            <person name="Spirin V."/>
            <person name="Szebenyi C."/>
            <person name="Tomsovsky M."/>
            <person name="Tulloss R.E."/>
            <person name="Uehling J."/>
            <person name="Grigoriev I.V."/>
            <person name="Vagvolgyi C."/>
            <person name="Papp T."/>
            <person name="Martin F.M."/>
            <person name="Miettinen O."/>
            <person name="Hibbett D.S."/>
            <person name="Nagy L.G."/>
        </authorList>
    </citation>
    <scope>NUCLEOTIDE SEQUENCE [LARGE SCALE GENOMIC DNA]</scope>
    <source>
        <strain evidence="2 3">FP101781</strain>
    </source>
</reference>
<protein>
    <recommendedName>
        <fullName evidence="4">CBM1 domain-containing protein</fullName>
    </recommendedName>
</protein>
<accession>A0A4Y7TLC1</accession>
<proteinExistence type="predicted"/>
<organism evidence="2 3">
    <name type="scientific">Coprinellus micaceus</name>
    <name type="common">Glistening ink-cap mushroom</name>
    <name type="synonym">Coprinus micaceus</name>
    <dbReference type="NCBI Taxonomy" id="71717"/>
    <lineage>
        <taxon>Eukaryota</taxon>
        <taxon>Fungi</taxon>
        <taxon>Dikarya</taxon>
        <taxon>Basidiomycota</taxon>
        <taxon>Agaricomycotina</taxon>
        <taxon>Agaricomycetes</taxon>
        <taxon>Agaricomycetidae</taxon>
        <taxon>Agaricales</taxon>
        <taxon>Agaricineae</taxon>
        <taxon>Psathyrellaceae</taxon>
        <taxon>Coprinellus</taxon>
    </lineage>
</organism>
<gene>
    <name evidence="2" type="ORF">FA13DRAFT_1729822</name>
</gene>
<evidence type="ECO:0000313" key="2">
    <source>
        <dbReference type="EMBL" id="TEB34309.1"/>
    </source>
</evidence>
<dbReference type="Proteomes" id="UP000298030">
    <property type="component" value="Unassembled WGS sequence"/>
</dbReference>
<feature type="signal peptide" evidence="1">
    <location>
        <begin position="1"/>
        <end position="18"/>
    </location>
</feature>
<dbReference type="AlphaFoldDB" id="A0A4Y7TLC1"/>
<comment type="caution">
    <text evidence="2">The sequence shown here is derived from an EMBL/GenBank/DDBJ whole genome shotgun (WGS) entry which is preliminary data.</text>
</comment>